<dbReference type="SUPFAM" id="SSF46785">
    <property type="entry name" value="Winged helix' DNA-binding domain"/>
    <property type="match status" value="1"/>
</dbReference>
<feature type="domain" description="Polymerase beta nucleotidyltransferase" evidence="1">
    <location>
        <begin position="108"/>
        <end position="160"/>
    </location>
</feature>
<keyword evidence="3" id="KW-1185">Reference proteome</keyword>
<evidence type="ECO:0000259" key="1">
    <source>
        <dbReference type="Pfam" id="PF18765"/>
    </source>
</evidence>
<dbReference type="SUPFAM" id="SSF81301">
    <property type="entry name" value="Nucleotidyltransferase"/>
    <property type="match status" value="1"/>
</dbReference>
<dbReference type="Pfam" id="PF18765">
    <property type="entry name" value="Polbeta"/>
    <property type="match status" value="1"/>
</dbReference>
<dbReference type="Proteomes" id="UP000199600">
    <property type="component" value="Unassembled WGS sequence"/>
</dbReference>
<dbReference type="CDD" id="cd05403">
    <property type="entry name" value="NT_KNTase_like"/>
    <property type="match status" value="1"/>
</dbReference>
<organism evidence="2 3">
    <name type="scientific">Candidatus Propionivibrio aalborgensis</name>
    <dbReference type="NCBI Taxonomy" id="1860101"/>
    <lineage>
        <taxon>Bacteria</taxon>
        <taxon>Pseudomonadati</taxon>
        <taxon>Pseudomonadota</taxon>
        <taxon>Betaproteobacteria</taxon>
        <taxon>Rhodocyclales</taxon>
        <taxon>Rhodocyclaceae</taxon>
        <taxon>Propionivibrio</taxon>
    </lineage>
</organism>
<dbReference type="InterPro" id="IPR036390">
    <property type="entry name" value="WH_DNA-bd_sf"/>
</dbReference>
<protein>
    <submittedName>
        <fullName evidence="2">Putative transcription regulator</fullName>
    </submittedName>
</protein>
<dbReference type="RefSeq" id="WP_186411920.1">
    <property type="nucleotide sequence ID" value="NZ_FLQY01000343.1"/>
</dbReference>
<proteinExistence type="predicted"/>
<dbReference type="InterPro" id="IPR043519">
    <property type="entry name" value="NT_sf"/>
</dbReference>
<dbReference type="EMBL" id="FLQY01000343">
    <property type="protein sequence ID" value="SBT10328.1"/>
    <property type="molecule type" value="Genomic_DNA"/>
</dbReference>
<sequence>MGKLKAISISDVLFSGVQQKVLRLLFGQPDRSFYANELATLGMTGRGALQRELQRMTSSGLISVTVIGRQKHYQANKNAPIYQELRGIVLKTFGLSDVLRHALSECAHNIAAAFVYGSVAKGTDTATSDIDVMVIADGLSYSHLFEALTKAEEILGRKVNPTLYSPEEFAKKFQNDNHFVVRVLDQPKIILIGDEDAISSGKLVELAEDREAQG</sequence>
<evidence type="ECO:0000313" key="2">
    <source>
        <dbReference type="EMBL" id="SBT10328.1"/>
    </source>
</evidence>
<reference evidence="2 3" key="1">
    <citation type="submission" date="2016-06" db="EMBL/GenBank/DDBJ databases">
        <authorList>
            <person name="Kjaerup R.B."/>
            <person name="Dalgaard T.S."/>
            <person name="Juul-Madsen H.R."/>
        </authorList>
    </citation>
    <scope>NUCLEOTIDE SEQUENCE [LARGE SCALE GENOMIC DNA]</scope>
    <source>
        <strain evidence="2">2</strain>
    </source>
</reference>
<dbReference type="InterPro" id="IPR041633">
    <property type="entry name" value="Polbeta"/>
</dbReference>
<gene>
    <name evidence="2" type="ORF">PROAA_420004</name>
</gene>
<accession>A0A1A8Y1S7</accession>
<name>A0A1A8Y1S7_9RHOO</name>
<evidence type="ECO:0000313" key="3">
    <source>
        <dbReference type="Proteomes" id="UP000199600"/>
    </source>
</evidence>
<dbReference type="Gene3D" id="3.30.460.10">
    <property type="entry name" value="Beta Polymerase, domain 2"/>
    <property type="match status" value="1"/>
</dbReference>
<dbReference type="AlphaFoldDB" id="A0A1A8Y1S7"/>